<dbReference type="GO" id="GO:0016874">
    <property type="term" value="F:ligase activity"/>
    <property type="evidence" value="ECO:0007669"/>
    <property type="project" value="UniProtKB-UniRule"/>
</dbReference>
<sequence length="541" mass="62830">MRIQPINIQTQNKLIQDYRNEQETVMQHFDYNPFESGVFQKRAKDLQNKNVNREQLTEVLHKLNTKWNAPLSTLGNIERLKQDDSLVVIAGQQAGLLTGPMYTINKLISVIQLARQQEEQLGVPVIPVFWIAGEDHDFDEINHIYLQDNSKMKKHKLLQRIVGKKAVSDIAVDDDQASEWIDTLFMELGETSRTNDLYHSLKTYLANSETYIDFFAQIIFRLFAEEGLVLIDSNDAKVRKLESSYFIDLIERQSKTTDSIHDAFLEITKLNYSLSIESDPNDANLFYQNGEERVLLIRNDDGYWVGKHNEIKFTTEEMLSIAKNEPELLSNNVMTRPLMQEMVFPSLAFIGGPGEISYWSVLKGAFHVNNLKMPPVIPRLSFTFMERNVEKLLHKYDIPVEYAVNTGILDCKQNWLESKTDPPVVQLSSQLKQTIDEAHKPLRELAQSIRSDIGDLADKNLTYLLRDVAFLEKRMIKSIEEKYEMEIYEFDTMQLAMRPNGGLQERIWNPLPWINQYGIEFIKELTDESCSYEHDHYIVYL</sequence>
<dbReference type="RefSeq" id="WP_089062850.1">
    <property type="nucleotide sequence ID" value="NZ_CP022315.1"/>
</dbReference>
<evidence type="ECO:0000313" key="5">
    <source>
        <dbReference type="EMBL" id="ASK63591.1"/>
    </source>
</evidence>
<dbReference type="PIRSF" id="PIRSF012535">
    <property type="entry name" value="UCP012535"/>
    <property type="match status" value="1"/>
</dbReference>
<dbReference type="KEGG" id="vil:CFK37_16210"/>
<evidence type="ECO:0000256" key="1">
    <source>
        <dbReference type="ARBA" id="ARBA00022598"/>
    </source>
</evidence>
<accession>A0A220U6W8</accession>
<dbReference type="EC" id="6.-.-.-" evidence="2"/>
<comment type="similarity">
    <text evidence="2">Belongs to the BshC family.</text>
</comment>
<organism evidence="5 6">
    <name type="scientific">Virgibacillus phasianinus</name>
    <dbReference type="NCBI Taxonomy" id="2017483"/>
    <lineage>
        <taxon>Bacteria</taxon>
        <taxon>Bacillati</taxon>
        <taxon>Bacillota</taxon>
        <taxon>Bacilli</taxon>
        <taxon>Bacillales</taxon>
        <taxon>Bacillaceae</taxon>
        <taxon>Virgibacillus</taxon>
    </lineage>
</organism>
<dbReference type="AlphaFoldDB" id="A0A220U6W8"/>
<feature type="domain" description="Bacillithiol biosynthesis BshC N-terminal Rossmann-like" evidence="3">
    <location>
        <begin position="1"/>
        <end position="380"/>
    </location>
</feature>
<name>A0A220U6W8_9BACI</name>
<dbReference type="Proteomes" id="UP000198312">
    <property type="component" value="Chromosome"/>
</dbReference>
<keyword evidence="6" id="KW-1185">Reference proteome</keyword>
<protein>
    <recommendedName>
        <fullName evidence="2">Putative cysteine ligase BshC</fullName>
        <ecNumber evidence="2">6.-.-.-</ecNumber>
    </recommendedName>
</protein>
<dbReference type="InterPro" id="IPR011199">
    <property type="entry name" value="Bacillithiol_biosynth_BshC"/>
</dbReference>
<dbReference type="EMBL" id="CP022315">
    <property type="protein sequence ID" value="ASK63591.1"/>
    <property type="molecule type" value="Genomic_DNA"/>
</dbReference>
<feature type="domain" description="Bacillithiol biosynthesis BshC C-terminal coiled-coil" evidence="4">
    <location>
        <begin position="382"/>
        <end position="541"/>
    </location>
</feature>
<evidence type="ECO:0000259" key="3">
    <source>
        <dbReference type="Pfam" id="PF10079"/>
    </source>
</evidence>
<dbReference type="Pfam" id="PF10079">
    <property type="entry name" value="Rossmann-like_BshC"/>
    <property type="match status" value="1"/>
</dbReference>
<comment type="function">
    <text evidence="2">Involved in bacillithiol (BSH) biosynthesis. May catalyze the last step of the pathway, the addition of cysteine to glucosamine malate (GlcN-Mal) to generate BSH.</text>
</comment>
<evidence type="ECO:0000256" key="2">
    <source>
        <dbReference type="HAMAP-Rule" id="MF_01867"/>
    </source>
</evidence>
<dbReference type="OrthoDB" id="9765151at2"/>
<proteinExistence type="inferred from homology"/>
<reference evidence="5 6" key="1">
    <citation type="submission" date="2017-07" db="EMBL/GenBank/DDBJ databases">
        <title>Virgibacillus sp. LM2416.</title>
        <authorList>
            <person name="Tak E.J."/>
            <person name="Bae J.-W."/>
        </authorList>
    </citation>
    <scope>NUCLEOTIDE SEQUENCE [LARGE SCALE GENOMIC DNA]</scope>
    <source>
        <strain evidence="5 6">LM2416</strain>
    </source>
</reference>
<dbReference type="InterPro" id="IPR055399">
    <property type="entry name" value="CC_BshC"/>
</dbReference>
<dbReference type="NCBIfam" id="TIGR03998">
    <property type="entry name" value="thiol_BshC"/>
    <property type="match status" value="1"/>
</dbReference>
<dbReference type="HAMAP" id="MF_01867">
    <property type="entry name" value="BshC"/>
    <property type="match status" value="1"/>
</dbReference>
<dbReference type="Pfam" id="PF24850">
    <property type="entry name" value="CC_BshC"/>
    <property type="match status" value="1"/>
</dbReference>
<evidence type="ECO:0000259" key="4">
    <source>
        <dbReference type="Pfam" id="PF24850"/>
    </source>
</evidence>
<evidence type="ECO:0000313" key="6">
    <source>
        <dbReference type="Proteomes" id="UP000198312"/>
    </source>
</evidence>
<keyword evidence="1 2" id="KW-0436">Ligase</keyword>
<gene>
    <name evidence="2 5" type="primary">bshC</name>
    <name evidence="5" type="ORF">CFK37_16210</name>
</gene>
<dbReference type="InterPro" id="IPR055398">
    <property type="entry name" value="Rossmann-like_BshC"/>
</dbReference>